<proteinExistence type="inferred from homology"/>
<dbReference type="Gene3D" id="1.10.287.1040">
    <property type="entry name" value="Exonuclease VII, small subunit"/>
    <property type="match status" value="1"/>
</dbReference>
<comment type="catalytic activity">
    <reaction evidence="6">
        <text>Exonucleolytic cleavage in either 5'- to 3'- or 3'- to 5'-direction to yield nucleoside 5'-phosphates.</text>
        <dbReference type="EC" id="3.1.11.6"/>
    </reaction>
</comment>
<dbReference type="PANTHER" id="PTHR34137:SF1">
    <property type="entry name" value="EXODEOXYRIBONUCLEASE 7 SMALL SUBUNIT"/>
    <property type="match status" value="1"/>
</dbReference>
<dbReference type="EC" id="3.1.11.6" evidence="6"/>
<protein>
    <recommendedName>
        <fullName evidence="6">Exodeoxyribonuclease 7 small subunit</fullName>
        <ecNumber evidence="6">3.1.11.6</ecNumber>
    </recommendedName>
    <alternativeName>
        <fullName evidence="6">Exodeoxyribonuclease VII small subunit</fullName>
        <shortName evidence="6">Exonuclease VII small subunit</shortName>
    </alternativeName>
</protein>
<dbReference type="EMBL" id="JAANXD010000076">
    <property type="protein sequence ID" value="MBS1258890.1"/>
    <property type="molecule type" value="Genomic_DNA"/>
</dbReference>
<comment type="function">
    <text evidence="6">Bidirectionally degrades single-stranded DNA into large acid-insoluble oligonucleotides, which are then degraded further into small acid-soluble oligonucleotides.</text>
</comment>
<accession>A0A941W3P3</accession>
<evidence type="ECO:0000256" key="6">
    <source>
        <dbReference type="HAMAP-Rule" id="MF_00337"/>
    </source>
</evidence>
<evidence type="ECO:0000256" key="3">
    <source>
        <dbReference type="ARBA" id="ARBA00022722"/>
    </source>
</evidence>
<dbReference type="InterPro" id="IPR037004">
    <property type="entry name" value="Exonuc_VII_ssu_sf"/>
</dbReference>
<dbReference type="AlphaFoldDB" id="A0A941W3P3"/>
<dbReference type="InterPro" id="IPR003761">
    <property type="entry name" value="Exonuc_VII_S"/>
</dbReference>
<evidence type="ECO:0000256" key="4">
    <source>
        <dbReference type="ARBA" id="ARBA00022801"/>
    </source>
</evidence>
<dbReference type="PIRSF" id="PIRSF006488">
    <property type="entry name" value="Exonuc_VII_S"/>
    <property type="match status" value="1"/>
</dbReference>
<comment type="subunit">
    <text evidence="6">Heterooligomer composed of large and small subunits.</text>
</comment>
<dbReference type="GO" id="GO:0006308">
    <property type="term" value="P:DNA catabolic process"/>
    <property type="evidence" value="ECO:0007669"/>
    <property type="project" value="UniProtKB-UniRule"/>
</dbReference>
<gene>
    <name evidence="6" type="primary">xseB</name>
    <name evidence="7" type="ORF">MAG551_01954</name>
</gene>
<dbReference type="GO" id="GO:0005829">
    <property type="term" value="C:cytosol"/>
    <property type="evidence" value="ECO:0007669"/>
    <property type="project" value="TreeGrafter"/>
</dbReference>
<dbReference type="PANTHER" id="PTHR34137">
    <property type="entry name" value="EXODEOXYRIBONUCLEASE 7 SMALL SUBUNIT"/>
    <property type="match status" value="1"/>
</dbReference>
<dbReference type="GO" id="GO:0009318">
    <property type="term" value="C:exodeoxyribonuclease VII complex"/>
    <property type="evidence" value="ECO:0007669"/>
    <property type="project" value="UniProtKB-UniRule"/>
</dbReference>
<keyword evidence="2 6" id="KW-0963">Cytoplasm</keyword>
<name>A0A941W3P3_9BACT</name>
<organism evidence="7 8">
    <name type="scientific">Candidatus Scalindua arabica</name>
    <dbReference type="NCBI Taxonomy" id="1127984"/>
    <lineage>
        <taxon>Bacteria</taxon>
        <taxon>Pseudomonadati</taxon>
        <taxon>Planctomycetota</taxon>
        <taxon>Candidatus Brocadiia</taxon>
        <taxon>Candidatus Brocadiales</taxon>
        <taxon>Candidatus Scalinduaceae</taxon>
        <taxon>Candidatus Scalindua</taxon>
    </lineage>
</organism>
<dbReference type="SUPFAM" id="SSF116842">
    <property type="entry name" value="XseB-like"/>
    <property type="match status" value="1"/>
</dbReference>
<comment type="caution">
    <text evidence="7">The sequence shown here is derived from an EMBL/GenBank/DDBJ whole genome shotgun (WGS) entry which is preliminary data.</text>
</comment>
<evidence type="ECO:0000313" key="7">
    <source>
        <dbReference type="EMBL" id="MBS1258890.1"/>
    </source>
</evidence>
<comment type="subcellular location">
    <subcellularLocation>
        <location evidence="6">Cytoplasm</location>
    </subcellularLocation>
</comment>
<keyword evidence="3 6" id="KW-0540">Nuclease</keyword>
<sequence length="86" mass="9975">MKKPDFETSLKELEEIVEQLETSDLALDETLAKYEKGIKIYKQCYQILEKAEKKINILLKNSTGDIRTEEFKLKKSGDMESSSNEK</sequence>
<evidence type="ECO:0000256" key="1">
    <source>
        <dbReference type="ARBA" id="ARBA00009998"/>
    </source>
</evidence>
<comment type="similarity">
    <text evidence="1 6">Belongs to the XseB family.</text>
</comment>
<dbReference type="NCBIfam" id="NF002140">
    <property type="entry name" value="PRK00977.1-4"/>
    <property type="match status" value="1"/>
</dbReference>
<dbReference type="HAMAP" id="MF_00337">
    <property type="entry name" value="Exonuc_7_S"/>
    <property type="match status" value="1"/>
</dbReference>
<evidence type="ECO:0000256" key="2">
    <source>
        <dbReference type="ARBA" id="ARBA00022490"/>
    </source>
</evidence>
<dbReference type="GO" id="GO:0008855">
    <property type="term" value="F:exodeoxyribonuclease VII activity"/>
    <property type="evidence" value="ECO:0007669"/>
    <property type="project" value="UniProtKB-UniRule"/>
</dbReference>
<keyword evidence="4 6" id="KW-0378">Hydrolase</keyword>
<dbReference type="Proteomes" id="UP000722750">
    <property type="component" value="Unassembled WGS sequence"/>
</dbReference>
<evidence type="ECO:0000313" key="8">
    <source>
        <dbReference type="Proteomes" id="UP000722750"/>
    </source>
</evidence>
<dbReference type="Pfam" id="PF02609">
    <property type="entry name" value="Exonuc_VII_S"/>
    <property type="match status" value="1"/>
</dbReference>
<reference evidence="7" key="1">
    <citation type="journal article" date="2021" name="ISME J.">
        <title>Fine-scale metabolic discontinuity in a stratified prokaryote microbiome of a Red Sea deep halocline.</title>
        <authorList>
            <person name="Michoud G."/>
            <person name="Ngugi D.K."/>
            <person name="Barozzi A."/>
            <person name="Merlino G."/>
            <person name="Calleja M.L."/>
            <person name="Delgado-Huertas A."/>
            <person name="Moran X.A.G."/>
            <person name="Daffonchio D."/>
        </authorList>
    </citation>
    <scope>NUCLEOTIDE SEQUENCE</scope>
    <source>
        <strain evidence="7">SuakinDeep_MAG55_1</strain>
    </source>
</reference>
<keyword evidence="5 6" id="KW-0269">Exonuclease</keyword>
<dbReference type="NCBIfam" id="TIGR01280">
    <property type="entry name" value="xseB"/>
    <property type="match status" value="1"/>
</dbReference>
<evidence type="ECO:0000256" key="5">
    <source>
        <dbReference type="ARBA" id="ARBA00022839"/>
    </source>
</evidence>